<evidence type="ECO:0000256" key="6">
    <source>
        <dbReference type="ARBA" id="ARBA00022723"/>
    </source>
</evidence>
<evidence type="ECO:0000313" key="16">
    <source>
        <dbReference type="Proteomes" id="UP000217083"/>
    </source>
</evidence>
<feature type="active site" description="Charge relay system" evidence="10">
    <location>
        <position position="331"/>
    </location>
</feature>
<dbReference type="PRINTS" id="PR00723">
    <property type="entry name" value="SUBTILISIN"/>
</dbReference>
<name>A0A263BX93_9BACI</name>
<sequence length="385" mass="39673">MKKRFKLLSIFFSFALVFSLAFGSVSADFSNAPVKKDYLVGFKTHVSTADVSDIKKLGGKVKHQFKYMNVVKVSLTDKAVEALANNNNVAYIEVDAIATAFGKPVKEPTVSGQTVPWGIPHINADDVHATGNTGNGVKVAVLDTGIQASHEDLNVVGGASFIPAEPDAFSDYNGHGTHVAGTVAGLNNNLGVLGVAPSVSLYAVKVLDGNGSGTYSGIIQGIEWAIDNNMDVINMSLGGDRGSTSLQIACDNANNSGIVVVAAAGNSGSKGKRNTIGYPAKYASVIAVGAVDSSNNRASFSSVGNELEVMAPGVSVYSSVPGGYDTYNGTSMASPHVAGAAALIISSNPSLSNSQVRDRLSNTATPLGSSFYYGNGVINVQAAVQ</sequence>
<organism evidence="15 16">
    <name type="scientific">Lottiidibacillus patelloidae</name>
    <dbReference type="NCBI Taxonomy" id="2670334"/>
    <lineage>
        <taxon>Bacteria</taxon>
        <taxon>Bacillati</taxon>
        <taxon>Bacillota</taxon>
        <taxon>Bacilli</taxon>
        <taxon>Bacillales</taxon>
        <taxon>Bacillaceae</taxon>
        <taxon>Lottiidibacillus</taxon>
    </lineage>
</organism>
<dbReference type="GO" id="GO:0006508">
    <property type="term" value="P:proteolysis"/>
    <property type="evidence" value="ECO:0007669"/>
    <property type="project" value="UniProtKB-KW"/>
</dbReference>
<evidence type="ECO:0000256" key="7">
    <source>
        <dbReference type="ARBA" id="ARBA00022801"/>
    </source>
</evidence>
<keyword evidence="7 10" id="KW-0378">Hydrolase</keyword>
<dbReference type="PROSITE" id="PS51892">
    <property type="entry name" value="SUBTILASE"/>
    <property type="match status" value="1"/>
</dbReference>
<keyword evidence="12" id="KW-0732">Signal</keyword>
<keyword evidence="6" id="KW-0479">Metal-binding</keyword>
<feature type="domain" description="Fervidolysin-like N-terminal prodomain" evidence="14">
    <location>
        <begin position="39"/>
        <end position="94"/>
    </location>
</feature>
<dbReference type="PROSITE" id="PS00138">
    <property type="entry name" value="SUBTILASE_SER"/>
    <property type="match status" value="1"/>
</dbReference>
<dbReference type="Gene3D" id="3.30.70.80">
    <property type="entry name" value="Peptidase S8 propeptide/proteinase inhibitor I9"/>
    <property type="match status" value="1"/>
</dbReference>
<evidence type="ECO:0000313" key="15">
    <source>
        <dbReference type="EMBL" id="OZM58349.1"/>
    </source>
</evidence>
<evidence type="ECO:0000259" key="14">
    <source>
        <dbReference type="Pfam" id="PF22148"/>
    </source>
</evidence>
<dbReference type="SUPFAM" id="SSF52743">
    <property type="entry name" value="Subtilisin-like"/>
    <property type="match status" value="1"/>
</dbReference>
<dbReference type="GO" id="GO:0005615">
    <property type="term" value="C:extracellular space"/>
    <property type="evidence" value="ECO:0007669"/>
    <property type="project" value="TreeGrafter"/>
</dbReference>
<evidence type="ECO:0000256" key="2">
    <source>
        <dbReference type="ARBA" id="ARBA00004613"/>
    </source>
</evidence>
<dbReference type="PROSITE" id="PS00136">
    <property type="entry name" value="SUBTILASE_ASP"/>
    <property type="match status" value="1"/>
</dbReference>
<keyword evidence="16" id="KW-1185">Reference proteome</keyword>
<accession>A0A263BX93</accession>
<comment type="similarity">
    <text evidence="3 10 11">Belongs to the peptidase S8 family.</text>
</comment>
<evidence type="ECO:0000256" key="11">
    <source>
        <dbReference type="RuleBase" id="RU003355"/>
    </source>
</evidence>
<keyword evidence="4" id="KW-0964">Secreted</keyword>
<evidence type="ECO:0000256" key="4">
    <source>
        <dbReference type="ARBA" id="ARBA00022525"/>
    </source>
</evidence>
<evidence type="ECO:0000259" key="13">
    <source>
        <dbReference type="Pfam" id="PF00082"/>
    </source>
</evidence>
<feature type="chain" id="PRO_5012627831" evidence="12">
    <location>
        <begin position="28"/>
        <end position="385"/>
    </location>
</feature>
<feature type="active site" description="Charge relay system" evidence="10">
    <location>
        <position position="143"/>
    </location>
</feature>
<dbReference type="GO" id="GO:0004252">
    <property type="term" value="F:serine-type endopeptidase activity"/>
    <property type="evidence" value="ECO:0007669"/>
    <property type="project" value="UniProtKB-UniRule"/>
</dbReference>
<keyword evidence="5 10" id="KW-0645">Protease</keyword>
<dbReference type="InterPro" id="IPR022398">
    <property type="entry name" value="Peptidase_S8_His-AS"/>
</dbReference>
<feature type="domain" description="Peptidase S8/S53" evidence="13">
    <location>
        <begin position="134"/>
        <end position="376"/>
    </location>
</feature>
<dbReference type="GO" id="GO:0046872">
    <property type="term" value="F:metal ion binding"/>
    <property type="evidence" value="ECO:0007669"/>
    <property type="project" value="UniProtKB-KW"/>
</dbReference>
<dbReference type="InterPro" id="IPR023828">
    <property type="entry name" value="Peptidase_S8_Ser-AS"/>
</dbReference>
<evidence type="ECO:0000256" key="1">
    <source>
        <dbReference type="ARBA" id="ARBA00001913"/>
    </source>
</evidence>
<dbReference type="AlphaFoldDB" id="A0A263BX93"/>
<dbReference type="InterPro" id="IPR000209">
    <property type="entry name" value="Peptidase_S8/S53_dom"/>
</dbReference>
<dbReference type="InterPro" id="IPR023827">
    <property type="entry name" value="Peptidase_S8_Asp-AS"/>
</dbReference>
<dbReference type="InterPro" id="IPR034202">
    <property type="entry name" value="Subtilisin_Carlsberg-like"/>
</dbReference>
<dbReference type="SUPFAM" id="SSF54897">
    <property type="entry name" value="Protease propeptides/inhibitors"/>
    <property type="match status" value="1"/>
</dbReference>
<dbReference type="PANTHER" id="PTHR43806:SF11">
    <property type="entry name" value="CEREVISIN-RELATED"/>
    <property type="match status" value="1"/>
</dbReference>
<evidence type="ECO:0000256" key="10">
    <source>
        <dbReference type="PROSITE-ProRule" id="PRU01240"/>
    </source>
</evidence>
<reference evidence="15 16" key="2">
    <citation type="submission" date="2017-09" db="EMBL/GenBank/DDBJ databases">
        <title>Bacillus patelloidae sp. nov., isolated from the intestinal tract of a marine limpet.</title>
        <authorList>
            <person name="Liu R."/>
            <person name="Dong C."/>
            <person name="Shao Z."/>
        </authorList>
    </citation>
    <scope>NUCLEOTIDE SEQUENCE [LARGE SCALE GENOMIC DNA]</scope>
    <source>
        <strain evidence="15 16">SA5d-4</strain>
    </source>
</reference>
<dbReference type="InterPro" id="IPR015500">
    <property type="entry name" value="Peptidase_S8_subtilisin-rel"/>
</dbReference>
<comment type="subcellular location">
    <subcellularLocation>
        <location evidence="2">Secreted</location>
    </subcellularLocation>
</comment>
<dbReference type="InterPro" id="IPR037045">
    <property type="entry name" value="S8pro/Inhibitor_I9_sf"/>
</dbReference>
<keyword evidence="9" id="KW-0106">Calcium</keyword>
<dbReference type="InterPro" id="IPR036852">
    <property type="entry name" value="Peptidase_S8/S53_dom_sf"/>
</dbReference>
<evidence type="ECO:0000256" key="5">
    <source>
        <dbReference type="ARBA" id="ARBA00022670"/>
    </source>
</evidence>
<reference evidence="16" key="1">
    <citation type="submission" date="2017-08" db="EMBL/GenBank/DDBJ databases">
        <authorList>
            <person name="Huang Z."/>
        </authorList>
    </citation>
    <scope>NUCLEOTIDE SEQUENCE [LARGE SCALE GENOMIC DNA]</scope>
    <source>
        <strain evidence="16">SA5d-4</strain>
    </source>
</reference>
<dbReference type="PROSITE" id="PS00137">
    <property type="entry name" value="SUBTILASE_HIS"/>
    <property type="match status" value="1"/>
</dbReference>
<dbReference type="PANTHER" id="PTHR43806">
    <property type="entry name" value="PEPTIDASE S8"/>
    <property type="match status" value="1"/>
</dbReference>
<proteinExistence type="inferred from homology"/>
<evidence type="ECO:0000256" key="3">
    <source>
        <dbReference type="ARBA" id="ARBA00011073"/>
    </source>
</evidence>
<feature type="active site" description="Charge relay system" evidence="10">
    <location>
        <position position="175"/>
    </location>
</feature>
<dbReference type="Gene3D" id="3.40.50.200">
    <property type="entry name" value="Peptidase S8/S53 domain"/>
    <property type="match status" value="1"/>
</dbReference>
<dbReference type="InterPro" id="IPR054399">
    <property type="entry name" value="Fervidolysin-like_N_prodom"/>
</dbReference>
<gene>
    <name evidence="15" type="ORF">CIB95_01910</name>
</gene>
<dbReference type="RefSeq" id="WP_094921089.1">
    <property type="nucleotide sequence ID" value="NZ_NPIA01000001.1"/>
</dbReference>
<dbReference type="InterPro" id="IPR050131">
    <property type="entry name" value="Peptidase_S8_subtilisin-like"/>
</dbReference>
<dbReference type="Pfam" id="PF00082">
    <property type="entry name" value="Peptidase_S8"/>
    <property type="match status" value="1"/>
</dbReference>
<dbReference type="EMBL" id="NPIA01000001">
    <property type="protein sequence ID" value="OZM58349.1"/>
    <property type="molecule type" value="Genomic_DNA"/>
</dbReference>
<dbReference type="Proteomes" id="UP000217083">
    <property type="component" value="Unassembled WGS sequence"/>
</dbReference>
<dbReference type="Pfam" id="PF22148">
    <property type="entry name" value="Fervidolysin_NPro-like"/>
    <property type="match status" value="1"/>
</dbReference>
<evidence type="ECO:0000256" key="8">
    <source>
        <dbReference type="ARBA" id="ARBA00022825"/>
    </source>
</evidence>
<comment type="cofactor">
    <cofactor evidence="1">
        <name>Ca(2+)</name>
        <dbReference type="ChEBI" id="CHEBI:29108"/>
    </cofactor>
</comment>
<keyword evidence="8 10" id="KW-0720">Serine protease</keyword>
<evidence type="ECO:0000256" key="9">
    <source>
        <dbReference type="ARBA" id="ARBA00022837"/>
    </source>
</evidence>
<evidence type="ECO:0000256" key="12">
    <source>
        <dbReference type="SAM" id="SignalP"/>
    </source>
</evidence>
<comment type="caution">
    <text evidence="15">The sequence shown here is derived from an EMBL/GenBank/DDBJ whole genome shotgun (WGS) entry which is preliminary data.</text>
</comment>
<dbReference type="CDD" id="cd07477">
    <property type="entry name" value="Peptidases_S8_Subtilisin_subset"/>
    <property type="match status" value="1"/>
</dbReference>
<protein>
    <submittedName>
        <fullName evidence="15">Peptidase S8</fullName>
    </submittedName>
</protein>
<feature type="signal peptide" evidence="12">
    <location>
        <begin position="1"/>
        <end position="27"/>
    </location>
</feature>